<dbReference type="SMART" id="SM00228">
    <property type="entry name" value="PDZ"/>
    <property type="match status" value="1"/>
</dbReference>
<dbReference type="CDD" id="cd06763">
    <property type="entry name" value="PDZ7_PDZD2-PDZ4_hPro-IL-16-like"/>
    <property type="match status" value="1"/>
</dbReference>
<organism evidence="2 3">
    <name type="scientific">Equus caballus</name>
    <name type="common">Horse</name>
    <dbReference type="NCBI Taxonomy" id="9796"/>
    <lineage>
        <taxon>Eukaryota</taxon>
        <taxon>Metazoa</taxon>
        <taxon>Chordata</taxon>
        <taxon>Craniata</taxon>
        <taxon>Vertebrata</taxon>
        <taxon>Euteleostomi</taxon>
        <taxon>Mammalia</taxon>
        <taxon>Eutheria</taxon>
        <taxon>Laurasiatheria</taxon>
        <taxon>Perissodactyla</taxon>
        <taxon>Equidae</taxon>
        <taxon>Equus</taxon>
    </lineage>
</organism>
<dbReference type="InterPro" id="IPR036034">
    <property type="entry name" value="PDZ_sf"/>
</dbReference>
<reference evidence="2 3" key="1">
    <citation type="journal article" date="2009" name="Science">
        <title>Genome sequence, comparative analysis, and population genetics of the domestic horse.</title>
        <authorList>
            <consortium name="Broad Institute Genome Sequencing Platform"/>
            <consortium name="Broad Institute Whole Genome Assembly Team"/>
            <person name="Wade C.M."/>
            <person name="Giulotto E."/>
            <person name="Sigurdsson S."/>
            <person name="Zoli M."/>
            <person name="Gnerre S."/>
            <person name="Imsland F."/>
            <person name="Lear T.L."/>
            <person name="Adelson D.L."/>
            <person name="Bailey E."/>
            <person name="Bellone R.R."/>
            <person name="Bloecker H."/>
            <person name="Distl O."/>
            <person name="Edgar R.C."/>
            <person name="Garber M."/>
            <person name="Leeb T."/>
            <person name="Mauceli E."/>
            <person name="MacLeod J.N."/>
            <person name="Penedo M.C.T."/>
            <person name="Raison J.M."/>
            <person name="Sharpe T."/>
            <person name="Vogel J."/>
            <person name="Andersson L."/>
            <person name="Antczak D.F."/>
            <person name="Biagi T."/>
            <person name="Binns M.M."/>
            <person name="Chowdhary B.P."/>
            <person name="Coleman S.J."/>
            <person name="Della Valle G."/>
            <person name="Fryc S."/>
            <person name="Guerin G."/>
            <person name="Hasegawa T."/>
            <person name="Hill E.W."/>
            <person name="Jurka J."/>
            <person name="Kiialainen A."/>
            <person name="Lindgren G."/>
            <person name="Liu J."/>
            <person name="Magnani E."/>
            <person name="Mickelson J.R."/>
            <person name="Murray J."/>
            <person name="Nergadze S.G."/>
            <person name="Onofrio R."/>
            <person name="Pedroni S."/>
            <person name="Piras M.F."/>
            <person name="Raudsepp T."/>
            <person name="Rocchi M."/>
            <person name="Roeed K.H."/>
            <person name="Ryder O.A."/>
            <person name="Searle S."/>
            <person name="Skow L."/>
            <person name="Swinburne J.E."/>
            <person name="Syvaenen A.C."/>
            <person name="Tozaki T."/>
            <person name="Valberg S.J."/>
            <person name="Vaudin M."/>
            <person name="White J.R."/>
            <person name="Zody M.C."/>
            <person name="Lander E.S."/>
            <person name="Lindblad-Toh K."/>
        </authorList>
    </citation>
    <scope>NUCLEOTIDE SEQUENCE [LARGE SCALE GENOMIC DNA]</scope>
    <source>
        <strain evidence="2 3">Thoroughbred</strain>
    </source>
</reference>
<reference evidence="2" key="3">
    <citation type="submission" date="2025-09" db="UniProtKB">
        <authorList>
            <consortium name="Ensembl"/>
        </authorList>
    </citation>
    <scope>IDENTIFICATION</scope>
    <source>
        <strain evidence="2">Thoroughbred</strain>
    </source>
</reference>
<dbReference type="GeneTree" id="ENSGT00940000156178"/>
<sequence>MRDCVCTHVCRSTAGSLRPGHRWPGGEGVPTKALCSSAAEATVCTVTLEKTSAGLGFSLEGGKGSLHGDKPLTVNRIFKGAASEQSETVQPGDEILHLAGTAVQGLTRFEAWNVIKALPDGPVTIVIRRKSLQSKGTTAVGDS</sequence>
<dbReference type="SUPFAM" id="SSF50156">
    <property type="entry name" value="PDZ domain-like"/>
    <property type="match status" value="1"/>
</dbReference>
<dbReference type="Gene3D" id="2.30.42.10">
    <property type="match status" value="1"/>
</dbReference>
<dbReference type="PROSITE" id="PS50106">
    <property type="entry name" value="PDZ"/>
    <property type="match status" value="1"/>
</dbReference>
<evidence type="ECO:0000259" key="1">
    <source>
        <dbReference type="PROSITE" id="PS50106"/>
    </source>
</evidence>
<dbReference type="AlphaFoldDB" id="A0A9L0SHE7"/>
<dbReference type="InterPro" id="IPR001478">
    <property type="entry name" value="PDZ"/>
</dbReference>
<dbReference type="Proteomes" id="UP000002281">
    <property type="component" value="Chromosome 1"/>
</dbReference>
<evidence type="ECO:0000313" key="2">
    <source>
        <dbReference type="Ensembl" id="ENSECAP00000073617.1"/>
    </source>
</evidence>
<dbReference type="PANTHER" id="PTHR48484:SF2">
    <property type="entry name" value="PRO-INTERLEUKIN-16"/>
    <property type="match status" value="1"/>
</dbReference>
<proteinExistence type="predicted"/>
<dbReference type="FunFam" id="2.30.42.10:FF:000147">
    <property type="entry name" value="Pro-interleukin-16"/>
    <property type="match status" value="1"/>
</dbReference>
<dbReference type="Ensembl" id="ENSECAT00000126825.1">
    <property type="protein sequence ID" value="ENSECAP00000073617.1"/>
    <property type="gene ID" value="ENSECAG00000022705.4"/>
</dbReference>
<reference evidence="2" key="2">
    <citation type="submission" date="2025-08" db="UniProtKB">
        <authorList>
            <consortium name="Ensembl"/>
        </authorList>
    </citation>
    <scope>IDENTIFICATION</scope>
    <source>
        <strain evidence="2">Thoroughbred</strain>
    </source>
</reference>
<evidence type="ECO:0000313" key="3">
    <source>
        <dbReference type="Proteomes" id="UP000002281"/>
    </source>
</evidence>
<name>A0A9L0SHE7_HORSE</name>
<dbReference type="Pfam" id="PF00595">
    <property type="entry name" value="PDZ"/>
    <property type="match status" value="1"/>
</dbReference>
<dbReference type="GO" id="GO:0005125">
    <property type="term" value="F:cytokine activity"/>
    <property type="evidence" value="ECO:0007669"/>
    <property type="project" value="InterPro"/>
</dbReference>
<feature type="domain" description="PDZ" evidence="1">
    <location>
        <begin position="45"/>
        <end position="130"/>
    </location>
</feature>
<keyword evidence="3" id="KW-1185">Reference proteome</keyword>
<dbReference type="InterPro" id="IPR055287">
    <property type="entry name" value="IL-16-like"/>
</dbReference>
<dbReference type="PANTHER" id="PTHR48484">
    <property type="entry name" value="PRO-INTERLEUKIN-16"/>
    <property type="match status" value="1"/>
</dbReference>
<protein>
    <submittedName>
        <fullName evidence="2">Interleukin 16</fullName>
    </submittedName>
</protein>
<dbReference type="GO" id="GO:0050930">
    <property type="term" value="P:induction of positive chemotaxis"/>
    <property type="evidence" value="ECO:0007669"/>
    <property type="project" value="InterPro"/>
</dbReference>
<accession>A0A9L0SHE7</accession>